<evidence type="ECO:0000256" key="1">
    <source>
        <dbReference type="ARBA" id="ARBA00004141"/>
    </source>
</evidence>
<protein>
    <submittedName>
        <fullName evidence="7">Spore germination protein</fullName>
    </submittedName>
</protein>
<dbReference type="AlphaFoldDB" id="A0A2A8N573"/>
<dbReference type="PANTHER" id="PTHR22550">
    <property type="entry name" value="SPORE GERMINATION PROTEIN"/>
    <property type="match status" value="1"/>
</dbReference>
<evidence type="ECO:0000256" key="5">
    <source>
        <dbReference type="ARBA" id="ARBA00023136"/>
    </source>
</evidence>
<evidence type="ECO:0000256" key="6">
    <source>
        <dbReference type="PIRNR" id="PIRNR005690"/>
    </source>
</evidence>
<dbReference type="GO" id="GO:0009847">
    <property type="term" value="P:spore germination"/>
    <property type="evidence" value="ECO:0007669"/>
    <property type="project" value="UniProtKB-UniRule"/>
</dbReference>
<organism evidence="7 8">
    <name type="scientific">Bacillus wiedmannii</name>
    <dbReference type="NCBI Taxonomy" id="1890302"/>
    <lineage>
        <taxon>Bacteria</taxon>
        <taxon>Bacillati</taxon>
        <taxon>Bacillota</taxon>
        <taxon>Bacilli</taxon>
        <taxon>Bacillales</taxon>
        <taxon>Bacillaceae</taxon>
        <taxon>Bacillus</taxon>
        <taxon>Bacillus cereus group</taxon>
    </lineage>
</organism>
<dbReference type="InterPro" id="IPR004995">
    <property type="entry name" value="Spore_Ger"/>
</dbReference>
<dbReference type="Proteomes" id="UP000223311">
    <property type="component" value="Unassembled WGS sequence"/>
</dbReference>
<comment type="subcellular location">
    <subcellularLocation>
        <location evidence="6">Cell membrane</location>
    </subcellularLocation>
    <subcellularLocation>
        <location evidence="1">Membrane</location>
        <topology evidence="1">Multi-pass membrane protein</topology>
    </subcellularLocation>
</comment>
<name>A0A2A8N573_9BACI</name>
<sequence length="531" mass="59230">MMKKLRKIKRLKKDIQELENASMLLQNDQDRDLDQSVFANEEALKRVFENCSDIVFRPILINSQTKILFIYIDGLTDTKILEQVVLKPMMFEGMPGGLKSVDSARKIIQNQLIAVSQVKTVSKLREVIEGVLKANIVILTDGESQALIADLKGFEKRSIEEPAAEISVRGPRDGFTETLRVNTSLIRRRIRSQKLKMEPYSIGELSQTDVVIAYIEGIAPDSVLDEVRQRIQRIQIDGVLESAFIEEFIEDQPFSPFPQIQNTERPDAVCASLLEGKVAILVDNTPFVLIVPMTFWTGLQAAEDYYERSIYTTFIRWIRLVLINISLFLPSLYVAITTFHPKLIPTNLLISIAAAREGIPFPAVIEALMMEFLFEGLREAGVRLPKPVGSAVSIVGALVIGQAAVQAGIISAPLVIVVATTGIASFAFPRYNLGTAYRMLRFPMLLLAGMLGLYGIAISTLAILIHVTNIRSFGIPYLSPVAPQTPRDLKDVLLRTPRWNMTHRPIMVSGEDKIRFPDGQQPGAKRGVDTE</sequence>
<dbReference type="EMBL" id="NVGE01000019">
    <property type="protein sequence ID" value="PFZ29583.1"/>
    <property type="molecule type" value="Genomic_DNA"/>
</dbReference>
<keyword evidence="5 6" id="KW-0472">Membrane</keyword>
<dbReference type="Pfam" id="PF03323">
    <property type="entry name" value="GerA"/>
    <property type="match status" value="1"/>
</dbReference>
<evidence type="ECO:0000313" key="8">
    <source>
        <dbReference type="Proteomes" id="UP000223311"/>
    </source>
</evidence>
<comment type="caution">
    <text evidence="7">The sequence shown here is derived from an EMBL/GenBank/DDBJ whole genome shotgun (WGS) entry which is preliminary data.</text>
</comment>
<evidence type="ECO:0000313" key="7">
    <source>
        <dbReference type="EMBL" id="PFZ29583.1"/>
    </source>
</evidence>
<accession>A0A2A8N573</accession>
<dbReference type="InterPro" id="IPR050768">
    <property type="entry name" value="UPF0353/GerABKA_families"/>
</dbReference>
<dbReference type="RefSeq" id="WP_098047318.1">
    <property type="nucleotide sequence ID" value="NZ_NUAC01000007.1"/>
</dbReference>
<proteinExistence type="inferred from homology"/>
<dbReference type="PANTHER" id="PTHR22550:SF5">
    <property type="entry name" value="LEUCINE ZIPPER PROTEIN 4"/>
    <property type="match status" value="1"/>
</dbReference>
<evidence type="ECO:0000256" key="2">
    <source>
        <dbReference type="ARBA" id="ARBA00005278"/>
    </source>
</evidence>
<comment type="similarity">
    <text evidence="2 6">Belongs to the GerABKA family.</text>
</comment>
<evidence type="ECO:0000256" key="4">
    <source>
        <dbReference type="ARBA" id="ARBA00022989"/>
    </source>
</evidence>
<gene>
    <name evidence="7" type="ORF">COL66_15455</name>
</gene>
<dbReference type="GO" id="GO:0005886">
    <property type="term" value="C:plasma membrane"/>
    <property type="evidence" value="ECO:0007669"/>
    <property type="project" value="UniProtKB-SubCell"/>
</dbReference>
<keyword evidence="4" id="KW-1133">Transmembrane helix</keyword>
<evidence type="ECO:0000256" key="3">
    <source>
        <dbReference type="ARBA" id="ARBA00022692"/>
    </source>
</evidence>
<reference evidence="7 8" key="1">
    <citation type="submission" date="2017-09" db="EMBL/GenBank/DDBJ databases">
        <title>Large-scale bioinformatics analysis of Bacillus genomes uncovers conserved roles of natural products in bacterial physiology.</title>
        <authorList>
            <consortium name="Agbiome Team Llc"/>
            <person name="Bleich R.M."/>
            <person name="Grubbs K.J."/>
            <person name="Santa Maria K.C."/>
            <person name="Allen S.E."/>
            <person name="Farag S."/>
            <person name="Shank E.A."/>
            <person name="Bowers A."/>
        </authorList>
    </citation>
    <scope>NUCLEOTIDE SEQUENCE [LARGE SCALE GENOMIC DNA]</scope>
    <source>
        <strain evidence="7 8">AFS080080</strain>
    </source>
</reference>
<dbReference type="PIRSF" id="PIRSF005690">
    <property type="entry name" value="GerBA"/>
    <property type="match status" value="1"/>
</dbReference>
<keyword evidence="3" id="KW-0812">Transmembrane</keyword>